<dbReference type="Pfam" id="PF18775">
    <property type="entry name" value="APOBEC4"/>
    <property type="match status" value="1"/>
</dbReference>
<evidence type="ECO:0000256" key="1">
    <source>
        <dbReference type="ARBA" id="ARBA00001947"/>
    </source>
</evidence>
<accession>A0A091V1W3</accession>
<dbReference type="GO" id="GO:0005737">
    <property type="term" value="C:cytoplasm"/>
    <property type="evidence" value="ECO:0007669"/>
    <property type="project" value="TreeGrafter"/>
</dbReference>
<keyword evidence="3" id="KW-0378">Hydrolase</keyword>
<feature type="domain" description="CMP/dCMP-type deaminase" evidence="4">
    <location>
        <begin position="1"/>
        <end position="50"/>
    </location>
</feature>
<dbReference type="OrthoDB" id="5956704at2759"/>
<keyword evidence="6" id="KW-1185">Reference proteome</keyword>
<dbReference type="AlphaFoldDB" id="A0A091V1W3"/>
<comment type="cofactor">
    <cofactor evidence="1">
        <name>Zn(2+)</name>
        <dbReference type="ChEBI" id="CHEBI:29105"/>
    </cofactor>
</comment>
<gene>
    <name evidence="5" type="ORF">N337_10277</name>
</gene>
<organism evidence="5 6">
    <name type="scientific">Phoenicopterus ruber ruber</name>
    <dbReference type="NCBI Taxonomy" id="9218"/>
    <lineage>
        <taxon>Eukaryota</taxon>
        <taxon>Metazoa</taxon>
        <taxon>Chordata</taxon>
        <taxon>Craniata</taxon>
        <taxon>Vertebrata</taxon>
        <taxon>Euteleostomi</taxon>
        <taxon>Archelosauria</taxon>
        <taxon>Archosauria</taxon>
        <taxon>Dinosauria</taxon>
        <taxon>Saurischia</taxon>
        <taxon>Theropoda</taxon>
        <taxon>Coelurosauria</taxon>
        <taxon>Aves</taxon>
        <taxon>Neognathae</taxon>
        <taxon>Neoaves</taxon>
        <taxon>Mirandornithes</taxon>
        <taxon>Phoenicopteriformes</taxon>
        <taxon>Phoenicopteridae</taxon>
        <taxon>Phoenicopterus</taxon>
    </lineage>
</organism>
<dbReference type="EMBL" id="KK409897">
    <property type="protein sequence ID" value="KFQ83763.1"/>
    <property type="molecule type" value="Genomic_DNA"/>
</dbReference>
<dbReference type="PANTHER" id="PTHR13857:SF26">
    <property type="entry name" value="C-U-EDITING ENZYME APOBEC-1"/>
    <property type="match status" value="1"/>
</dbReference>
<proteinExistence type="predicted"/>
<feature type="non-terminal residue" evidence="5">
    <location>
        <position position="1"/>
    </location>
</feature>
<dbReference type="GO" id="GO:0004126">
    <property type="term" value="F:cytidine deaminase activity"/>
    <property type="evidence" value="ECO:0007669"/>
    <property type="project" value="TreeGrafter"/>
</dbReference>
<protein>
    <submittedName>
        <fullName evidence="5">C-&gt;U-editing enzyme APOBEC-1</fullName>
    </submittedName>
</protein>
<dbReference type="GO" id="GO:0046872">
    <property type="term" value="F:metal ion binding"/>
    <property type="evidence" value="ECO:0007669"/>
    <property type="project" value="UniProtKB-KW"/>
</dbReference>
<keyword evidence="2" id="KW-0479">Metal-binding</keyword>
<sequence length="65" mass="7732">ITWYLSWSPCAKCCYEILNFLKKHPNVNIDIYVARLYDIEKEKTRQGLKNLVRLPEVTIAVMEME</sequence>
<dbReference type="PROSITE" id="PS51747">
    <property type="entry name" value="CYT_DCMP_DEAMINASES_2"/>
    <property type="match status" value="1"/>
</dbReference>
<dbReference type="Proteomes" id="UP000053700">
    <property type="component" value="Unassembled WGS sequence"/>
</dbReference>
<dbReference type="InterPro" id="IPR002125">
    <property type="entry name" value="CMP_dCMP_dom"/>
</dbReference>
<dbReference type="InterPro" id="IPR050610">
    <property type="entry name" value="APOBEC_Cyt_Deaminase"/>
</dbReference>
<evidence type="ECO:0000313" key="6">
    <source>
        <dbReference type="Proteomes" id="UP000053700"/>
    </source>
</evidence>
<evidence type="ECO:0000256" key="3">
    <source>
        <dbReference type="ARBA" id="ARBA00022801"/>
    </source>
</evidence>
<dbReference type="PANTHER" id="PTHR13857">
    <property type="entry name" value="MRNA EDITING ENZYME"/>
    <property type="match status" value="1"/>
</dbReference>
<evidence type="ECO:0000256" key="2">
    <source>
        <dbReference type="ARBA" id="ARBA00022723"/>
    </source>
</evidence>
<feature type="non-terminal residue" evidence="5">
    <location>
        <position position="65"/>
    </location>
</feature>
<name>A0A091V1W3_PHORB</name>
<dbReference type="GO" id="GO:0016554">
    <property type="term" value="P:cytidine to uridine editing"/>
    <property type="evidence" value="ECO:0007669"/>
    <property type="project" value="TreeGrafter"/>
</dbReference>
<evidence type="ECO:0000259" key="4">
    <source>
        <dbReference type="PROSITE" id="PS51747"/>
    </source>
</evidence>
<dbReference type="GO" id="GO:0005634">
    <property type="term" value="C:nucleus"/>
    <property type="evidence" value="ECO:0007669"/>
    <property type="project" value="TreeGrafter"/>
</dbReference>
<evidence type="ECO:0000313" key="5">
    <source>
        <dbReference type="EMBL" id="KFQ83763.1"/>
    </source>
</evidence>
<dbReference type="GO" id="GO:0003723">
    <property type="term" value="F:RNA binding"/>
    <property type="evidence" value="ECO:0007669"/>
    <property type="project" value="TreeGrafter"/>
</dbReference>
<dbReference type="Gene3D" id="3.40.140.10">
    <property type="entry name" value="Cytidine Deaminase, domain 2"/>
    <property type="match status" value="1"/>
</dbReference>
<reference evidence="5 6" key="1">
    <citation type="submission" date="2014-04" db="EMBL/GenBank/DDBJ databases">
        <title>Genome evolution of avian class.</title>
        <authorList>
            <person name="Zhang G."/>
            <person name="Li C."/>
        </authorList>
    </citation>
    <scope>NUCLEOTIDE SEQUENCE [LARGE SCALE GENOMIC DNA]</scope>
    <source>
        <strain evidence="5">BGI_N337</strain>
    </source>
</reference>